<comment type="catalytic activity">
    <reaction evidence="11">
        <text>L-methionine + ATP + H2O = S-adenosyl-L-methionine + phosphate + diphosphate</text>
        <dbReference type="Rhea" id="RHEA:21080"/>
        <dbReference type="ChEBI" id="CHEBI:15377"/>
        <dbReference type="ChEBI" id="CHEBI:30616"/>
        <dbReference type="ChEBI" id="CHEBI:33019"/>
        <dbReference type="ChEBI" id="CHEBI:43474"/>
        <dbReference type="ChEBI" id="CHEBI:57844"/>
        <dbReference type="ChEBI" id="CHEBI:59789"/>
        <dbReference type="EC" id="2.5.1.6"/>
    </reaction>
</comment>
<dbReference type="AlphaFoldDB" id="A0A521EB97"/>
<dbReference type="RefSeq" id="WP_047424747.1">
    <property type="nucleotide sequence ID" value="NZ_FXTC01000007.1"/>
</dbReference>
<dbReference type="HAMAP" id="MF_00086">
    <property type="entry name" value="S_AdoMet_synth1"/>
    <property type="match status" value="1"/>
</dbReference>
<name>A0A521EB97_9FLAO</name>
<keyword evidence="9 11" id="KW-0460">Magnesium</keyword>
<evidence type="ECO:0000313" key="17">
    <source>
        <dbReference type="EMBL" id="SMO81183.1"/>
    </source>
</evidence>
<dbReference type="Pfam" id="PF02772">
    <property type="entry name" value="S-AdoMet_synt_M"/>
    <property type="match status" value="1"/>
</dbReference>
<dbReference type="InterPro" id="IPR022636">
    <property type="entry name" value="S-AdoMet_synthetase_sfam"/>
</dbReference>
<keyword evidence="18" id="KW-1185">Reference proteome</keyword>
<evidence type="ECO:0000256" key="2">
    <source>
        <dbReference type="ARBA" id="ARBA00009685"/>
    </source>
</evidence>
<feature type="binding site" description="in other chain" evidence="11">
    <location>
        <position position="289"/>
    </location>
    <ligand>
        <name>L-methionine</name>
        <dbReference type="ChEBI" id="CHEBI:57844"/>
        <note>ligand shared between two neighboring subunits</note>
    </ligand>
</feature>
<dbReference type="CDD" id="cd18079">
    <property type="entry name" value="S-AdoMet_synt"/>
    <property type="match status" value="1"/>
</dbReference>
<dbReference type="PIRSF" id="PIRSF000497">
    <property type="entry name" value="MAT"/>
    <property type="match status" value="1"/>
</dbReference>
<feature type="binding site" evidence="11">
    <location>
        <position position="42"/>
    </location>
    <ligand>
        <name>K(+)</name>
        <dbReference type="ChEBI" id="CHEBI:29103"/>
    </ligand>
</feature>
<comment type="cofactor">
    <cofactor evidence="11">
        <name>K(+)</name>
        <dbReference type="ChEBI" id="CHEBI:29103"/>
    </cofactor>
    <text evidence="11">Binds 1 potassium ion per subunit.</text>
</comment>
<dbReference type="UniPathway" id="UPA00315">
    <property type="reaction ID" value="UER00080"/>
</dbReference>
<comment type="subcellular location">
    <subcellularLocation>
        <location evidence="11 12">Cytoplasm</location>
    </subcellularLocation>
</comment>
<dbReference type="GO" id="GO:0006730">
    <property type="term" value="P:one-carbon metabolic process"/>
    <property type="evidence" value="ECO:0007669"/>
    <property type="project" value="UniProtKB-KW"/>
</dbReference>
<dbReference type="PROSITE" id="PS00377">
    <property type="entry name" value="ADOMET_SYNTHASE_2"/>
    <property type="match status" value="1"/>
</dbReference>
<feature type="domain" description="S-adenosylmethionine synthetase N-terminal" evidence="14">
    <location>
        <begin position="3"/>
        <end position="100"/>
    </location>
</feature>
<keyword evidence="10 11" id="KW-0630">Potassium</keyword>
<feature type="binding site" description="in other chain" evidence="11">
    <location>
        <position position="98"/>
    </location>
    <ligand>
        <name>L-methionine</name>
        <dbReference type="ChEBI" id="CHEBI:57844"/>
        <note>ligand shared between two neighboring subunits</note>
    </ligand>
</feature>
<feature type="binding site" evidence="11">
    <location>
        <position position="258"/>
    </location>
    <ligand>
        <name>L-methionine</name>
        <dbReference type="ChEBI" id="CHEBI:57844"/>
        <note>ligand shared between two neighboring subunits</note>
    </ligand>
</feature>
<keyword evidence="6 11" id="KW-0479">Metal-binding</keyword>
<evidence type="ECO:0000256" key="1">
    <source>
        <dbReference type="ARBA" id="ARBA00005224"/>
    </source>
</evidence>
<dbReference type="PANTHER" id="PTHR11964">
    <property type="entry name" value="S-ADENOSYLMETHIONINE SYNTHETASE"/>
    <property type="match status" value="1"/>
</dbReference>
<evidence type="ECO:0000259" key="16">
    <source>
        <dbReference type="Pfam" id="PF02773"/>
    </source>
</evidence>
<reference evidence="17 18" key="1">
    <citation type="submission" date="2017-05" db="EMBL/GenBank/DDBJ databases">
        <authorList>
            <person name="Varghese N."/>
            <person name="Submissions S."/>
        </authorList>
    </citation>
    <scope>NUCLEOTIDE SEQUENCE [LARGE SCALE GENOMIC DNA]</scope>
    <source>
        <strain evidence="17 18">DSM 29371</strain>
    </source>
</reference>
<evidence type="ECO:0000259" key="14">
    <source>
        <dbReference type="Pfam" id="PF00438"/>
    </source>
</evidence>
<dbReference type="InterPro" id="IPR022630">
    <property type="entry name" value="S-AdoMet_synt_C"/>
</dbReference>
<dbReference type="InterPro" id="IPR022631">
    <property type="entry name" value="ADOMET_SYNTHASE_CS"/>
</dbReference>
<keyword evidence="4 11" id="KW-0554">One-carbon metabolism</keyword>
<comment type="function">
    <text evidence="11">Catalyzes the formation of S-adenosylmethionine (AdoMet) from methionine and ATP. The overall synthetic reaction is composed of two sequential steps, AdoMet formation and the subsequent tripolyphosphate hydrolysis which occurs prior to release of AdoMet from the enzyme.</text>
</comment>
<comment type="cofactor">
    <cofactor evidence="11">
        <name>Mg(2+)</name>
        <dbReference type="ChEBI" id="CHEBI:18420"/>
    </cofactor>
    <text evidence="11">Binds 2 divalent ions per subunit.</text>
</comment>
<feature type="binding site" evidence="11">
    <location>
        <position position="16"/>
    </location>
    <ligand>
        <name>Mg(2+)</name>
        <dbReference type="ChEBI" id="CHEBI:18420"/>
    </ligand>
</feature>
<feature type="binding site" evidence="11">
    <location>
        <position position="281"/>
    </location>
    <ligand>
        <name>ATP</name>
        <dbReference type="ChEBI" id="CHEBI:30616"/>
        <note>ligand shared between two neighboring subunits</note>
    </ligand>
</feature>
<feature type="binding site" description="in other chain" evidence="11">
    <location>
        <position position="55"/>
    </location>
    <ligand>
        <name>L-methionine</name>
        <dbReference type="ChEBI" id="CHEBI:57844"/>
        <note>ligand shared between two neighboring subunits</note>
    </ligand>
</feature>
<evidence type="ECO:0000256" key="3">
    <source>
        <dbReference type="ARBA" id="ARBA00022490"/>
    </source>
</evidence>
<evidence type="ECO:0000256" key="13">
    <source>
        <dbReference type="RuleBase" id="RU004462"/>
    </source>
</evidence>
<dbReference type="Gene3D" id="3.30.300.10">
    <property type="match status" value="3"/>
</dbReference>
<dbReference type="EC" id="2.5.1.6" evidence="11"/>
<dbReference type="InterPro" id="IPR002133">
    <property type="entry name" value="S-AdoMet_synthetase"/>
</dbReference>
<comment type="pathway">
    <text evidence="1 11">Amino-acid biosynthesis; S-adenosyl-L-methionine biosynthesis; S-adenosyl-L-methionine from L-methionine: step 1/1.</text>
</comment>
<dbReference type="GO" id="GO:0000287">
    <property type="term" value="F:magnesium ion binding"/>
    <property type="evidence" value="ECO:0007669"/>
    <property type="project" value="UniProtKB-UniRule"/>
</dbReference>
<evidence type="ECO:0000256" key="7">
    <source>
        <dbReference type="ARBA" id="ARBA00022741"/>
    </source>
</evidence>
<keyword evidence="7 11" id="KW-0547">Nucleotide-binding</keyword>
<evidence type="ECO:0000256" key="11">
    <source>
        <dbReference type="HAMAP-Rule" id="MF_00086"/>
    </source>
</evidence>
<gene>
    <name evidence="11" type="primary">metK</name>
    <name evidence="17" type="ORF">SAMN06265171_107169</name>
</gene>
<keyword evidence="3 11" id="KW-0963">Cytoplasm</keyword>
<dbReference type="GO" id="GO:0006556">
    <property type="term" value="P:S-adenosylmethionine biosynthetic process"/>
    <property type="evidence" value="ECO:0007669"/>
    <property type="project" value="UniProtKB-UniRule"/>
</dbReference>
<dbReference type="InterPro" id="IPR022629">
    <property type="entry name" value="S-AdoMet_synt_central"/>
</dbReference>
<feature type="binding site" description="in other chain" evidence="11">
    <location>
        <begin position="249"/>
        <end position="250"/>
    </location>
    <ligand>
        <name>ATP</name>
        <dbReference type="ChEBI" id="CHEBI:30616"/>
        <note>ligand shared between two neighboring subunits</note>
    </ligand>
</feature>
<evidence type="ECO:0000313" key="18">
    <source>
        <dbReference type="Proteomes" id="UP000316916"/>
    </source>
</evidence>
<comment type="similarity">
    <text evidence="2 11 13">Belongs to the AdoMet synthase family.</text>
</comment>
<feature type="region of interest" description="Flexible loop" evidence="11">
    <location>
        <begin position="98"/>
        <end position="108"/>
    </location>
</feature>
<dbReference type="GO" id="GO:0005524">
    <property type="term" value="F:ATP binding"/>
    <property type="evidence" value="ECO:0007669"/>
    <property type="project" value="UniProtKB-UniRule"/>
</dbReference>
<sequence>MSYLFTSESVSEGHPDKIADQISDALIDHFLAYDKDSKVACETLVTTGQVVLAGEVKSDAYLDVQTIAREVINGIGYTKGEYMFNGDSCGVISAIHEQSPDINQGVDRAVNDESFEAKANAQGAGDQGMMFGYATNETANYMPLALDLAHTILKELSAIRRENKEITYLRPDAKSQVTIEYSDDHKPIRIDSIVVSTQHDDFAAEEEMLNKIREDIKNILVPRVVAQQTEEIKALFNDQIKYHINPTGKFVIGGPHGDTGLTGRKIIVDTYGGKGAHGGGAFSGKDPSKVDRSAAYATRHIAKNLVAAGIADEVLVQVSYAIGVAEPCGLYINTYGTAKVDLHDGDIAKKVSTIFDLRPYAIEQNLKLRNPIYQETASYGHMGKEHYVADKTFNKGHKNELTLKDLEFFTWEKLDKVEEIKAAFGI</sequence>
<keyword evidence="5 11" id="KW-0808">Transferase</keyword>
<dbReference type="NCBIfam" id="TIGR01034">
    <property type="entry name" value="metK"/>
    <property type="match status" value="1"/>
</dbReference>
<evidence type="ECO:0000256" key="5">
    <source>
        <dbReference type="ARBA" id="ARBA00022679"/>
    </source>
</evidence>
<evidence type="ECO:0000256" key="12">
    <source>
        <dbReference type="RuleBase" id="RU000542"/>
    </source>
</evidence>
<organism evidence="17 18">
    <name type="scientific">Chryseobacterium rhizoplanae</name>
    <dbReference type="NCBI Taxonomy" id="1609531"/>
    <lineage>
        <taxon>Bacteria</taxon>
        <taxon>Pseudomonadati</taxon>
        <taxon>Bacteroidota</taxon>
        <taxon>Flavobacteriia</taxon>
        <taxon>Flavobacteriales</taxon>
        <taxon>Weeksellaceae</taxon>
        <taxon>Chryseobacterium group</taxon>
        <taxon>Chryseobacterium</taxon>
    </lineage>
</organism>
<feature type="binding site" evidence="11">
    <location>
        <position position="285"/>
    </location>
    <ligand>
        <name>ATP</name>
        <dbReference type="ChEBI" id="CHEBI:30616"/>
        <note>ligand shared between two neighboring subunits</note>
    </ligand>
</feature>
<dbReference type="EMBL" id="FXTC01000007">
    <property type="protein sequence ID" value="SMO81183.1"/>
    <property type="molecule type" value="Genomic_DNA"/>
</dbReference>
<dbReference type="Pfam" id="PF02773">
    <property type="entry name" value="S-AdoMet_synt_C"/>
    <property type="match status" value="1"/>
</dbReference>
<feature type="binding site" description="in other chain" evidence="11">
    <location>
        <begin position="264"/>
        <end position="265"/>
    </location>
    <ligand>
        <name>ATP</name>
        <dbReference type="ChEBI" id="CHEBI:30616"/>
        <note>ligand shared between two neighboring subunits</note>
    </ligand>
</feature>
<dbReference type="Pfam" id="PF00438">
    <property type="entry name" value="S-AdoMet_synt_N"/>
    <property type="match status" value="1"/>
</dbReference>
<dbReference type="GO" id="GO:0004478">
    <property type="term" value="F:methionine adenosyltransferase activity"/>
    <property type="evidence" value="ECO:0007669"/>
    <property type="project" value="UniProtKB-UniRule"/>
</dbReference>
<dbReference type="PROSITE" id="PS00376">
    <property type="entry name" value="ADOMET_SYNTHASE_1"/>
    <property type="match status" value="1"/>
</dbReference>
<evidence type="ECO:0000256" key="6">
    <source>
        <dbReference type="ARBA" id="ARBA00022723"/>
    </source>
</evidence>
<dbReference type="Proteomes" id="UP000316916">
    <property type="component" value="Unassembled WGS sequence"/>
</dbReference>
<dbReference type="GO" id="GO:0005737">
    <property type="term" value="C:cytoplasm"/>
    <property type="evidence" value="ECO:0007669"/>
    <property type="project" value="UniProtKB-SubCell"/>
</dbReference>
<feature type="domain" description="S-adenosylmethionine synthetase C-terminal" evidence="16">
    <location>
        <begin position="252"/>
        <end position="387"/>
    </location>
</feature>
<dbReference type="FunFam" id="3.30.300.10:FF:000020">
    <property type="entry name" value="S-adenosylmethionine synthase"/>
    <property type="match status" value="1"/>
</dbReference>
<evidence type="ECO:0000256" key="4">
    <source>
        <dbReference type="ARBA" id="ARBA00022563"/>
    </source>
</evidence>
<proteinExistence type="inferred from homology"/>
<accession>A0A521EB97</accession>
<evidence type="ECO:0000256" key="8">
    <source>
        <dbReference type="ARBA" id="ARBA00022840"/>
    </source>
</evidence>
<evidence type="ECO:0000256" key="10">
    <source>
        <dbReference type="ARBA" id="ARBA00022958"/>
    </source>
</evidence>
<dbReference type="InterPro" id="IPR022628">
    <property type="entry name" value="S-AdoMet_synt_N"/>
</dbReference>
<feature type="binding site" description="in other chain" evidence="11">
    <location>
        <position position="14"/>
    </location>
    <ligand>
        <name>ATP</name>
        <dbReference type="ChEBI" id="CHEBI:30616"/>
        <note>ligand shared between two neighboring subunits</note>
    </ligand>
</feature>
<evidence type="ECO:0000256" key="9">
    <source>
        <dbReference type="ARBA" id="ARBA00022842"/>
    </source>
</evidence>
<feature type="binding site" description="in other chain" evidence="11">
    <location>
        <begin position="172"/>
        <end position="174"/>
    </location>
    <ligand>
        <name>ATP</name>
        <dbReference type="ChEBI" id="CHEBI:30616"/>
        <note>ligand shared between two neighboring subunits</note>
    </ligand>
</feature>
<dbReference type="SUPFAM" id="SSF55973">
    <property type="entry name" value="S-adenosylmethionine synthetase"/>
    <property type="match status" value="3"/>
</dbReference>
<feature type="domain" description="S-adenosylmethionine synthetase central" evidence="15">
    <location>
        <begin position="122"/>
        <end position="250"/>
    </location>
</feature>
<comment type="subunit">
    <text evidence="11">Homotetramer; dimer of dimers.</text>
</comment>
<keyword evidence="8 11" id="KW-0067">ATP-binding</keyword>
<protein>
    <recommendedName>
        <fullName evidence="11">S-adenosylmethionine synthase</fullName>
        <shortName evidence="11">AdoMet synthase</shortName>
        <ecNumber evidence="11">2.5.1.6</ecNumber>
    </recommendedName>
    <alternativeName>
        <fullName evidence="11">MAT</fullName>
    </alternativeName>
    <alternativeName>
        <fullName evidence="11">Methionine adenosyltransferase</fullName>
    </alternativeName>
</protein>
<evidence type="ECO:0000259" key="15">
    <source>
        <dbReference type="Pfam" id="PF02772"/>
    </source>
</evidence>
<feature type="binding site" evidence="11">
    <location>
        <position position="258"/>
    </location>
    <ligand>
        <name>ATP</name>
        <dbReference type="ChEBI" id="CHEBI:30616"/>
        <note>ligand shared between two neighboring subunits</note>
    </ligand>
</feature>